<dbReference type="NCBIfam" id="NF004824">
    <property type="entry name" value="PRK06180.1"/>
    <property type="match status" value="1"/>
</dbReference>
<reference evidence="4 5" key="1">
    <citation type="submission" date="2020-08" db="EMBL/GenBank/DDBJ databases">
        <title>Genomic Encyclopedia of Type Strains, Phase IV (KMG-V): Genome sequencing to study the core and pangenomes of soil and plant-associated prokaryotes.</title>
        <authorList>
            <person name="Whitman W."/>
        </authorList>
    </citation>
    <scope>NUCLEOTIDE SEQUENCE [LARGE SCALE GENOMIC DNA]</scope>
    <source>
        <strain evidence="4 5">SEMIA 4060</strain>
    </source>
</reference>
<comment type="similarity">
    <text evidence="1 3">Belongs to the short-chain dehydrogenases/reductases (SDR) family.</text>
</comment>
<dbReference type="AlphaFoldDB" id="A0A7X0IZX6"/>
<dbReference type="InterPro" id="IPR036291">
    <property type="entry name" value="NAD(P)-bd_dom_sf"/>
</dbReference>
<comment type="caution">
    <text evidence="4">The sequence shown here is derived from an EMBL/GenBank/DDBJ whole genome shotgun (WGS) entry which is preliminary data.</text>
</comment>
<dbReference type="PANTHER" id="PTHR43976:SF16">
    <property type="entry name" value="SHORT-CHAIN DEHYDROGENASE_REDUCTASE FAMILY PROTEIN"/>
    <property type="match status" value="1"/>
</dbReference>
<dbReference type="PRINTS" id="PR00080">
    <property type="entry name" value="SDRFAMILY"/>
</dbReference>
<dbReference type="EMBL" id="JACHBG010000027">
    <property type="protein sequence ID" value="MBB6488821.1"/>
    <property type="molecule type" value="Genomic_DNA"/>
</dbReference>
<dbReference type="PRINTS" id="PR00081">
    <property type="entry name" value="GDHRDH"/>
</dbReference>
<dbReference type="GO" id="GO:0016491">
    <property type="term" value="F:oxidoreductase activity"/>
    <property type="evidence" value="ECO:0007669"/>
    <property type="project" value="UniProtKB-KW"/>
</dbReference>
<proteinExistence type="inferred from homology"/>
<evidence type="ECO:0000256" key="1">
    <source>
        <dbReference type="ARBA" id="ARBA00006484"/>
    </source>
</evidence>
<sequence length="276" mass="29669">MNTWFITGVSSGFGRAIAQAALNAGDHVVGTLRSEKDRADFSAIAPGRCDGVLLDVADEAAIAPTIERVEREIGPIDVLVNNAGYGHEGIVEESTLEEMRRQFDVNLFGAVAVTKAVLPGMRIRRAGRIINITSMGGFITMPGLGFYHASKFALEGFTETLGKEVKDFGIHVTAVEPGSFRTNWGGSSMVRTSRSIADYDALMNPLRERRKAYDGRQIGDPAKLGAAVVTLAGSANPPAHLLLGSDALRLVEEKLALMQAEIAAWRHITLAMDFAE</sequence>
<dbReference type="PANTHER" id="PTHR43976">
    <property type="entry name" value="SHORT CHAIN DEHYDROGENASE"/>
    <property type="match status" value="1"/>
</dbReference>
<dbReference type="Pfam" id="PF00106">
    <property type="entry name" value="adh_short"/>
    <property type="match status" value="1"/>
</dbReference>
<evidence type="ECO:0000313" key="4">
    <source>
        <dbReference type="EMBL" id="MBB6488821.1"/>
    </source>
</evidence>
<dbReference type="Proteomes" id="UP000565576">
    <property type="component" value="Unassembled WGS sequence"/>
</dbReference>
<dbReference type="InterPro" id="IPR051911">
    <property type="entry name" value="SDR_oxidoreductase"/>
</dbReference>
<evidence type="ECO:0000313" key="5">
    <source>
        <dbReference type="Proteomes" id="UP000565576"/>
    </source>
</evidence>
<dbReference type="RefSeq" id="WP_184710581.1">
    <property type="nucleotide sequence ID" value="NZ_JACHBG010000027.1"/>
</dbReference>
<dbReference type="InterPro" id="IPR002347">
    <property type="entry name" value="SDR_fam"/>
</dbReference>
<keyword evidence="2" id="KW-0560">Oxidoreductase</keyword>
<gene>
    <name evidence="4" type="ORF">GGD46_006144</name>
</gene>
<evidence type="ECO:0000256" key="2">
    <source>
        <dbReference type="ARBA" id="ARBA00023002"/>
    </source>
</evidence>
<protein>
    <submittedName>
        <fullName evidence="4">NAD(P)-dependent dehydrogenase (Short-subunit alcohol dehydrogenase family)</fullName>
    </submittedName>
</protein>
<dbReference type="Gene3D" id="3.40.50.720">
    <property type="entry name" value="NAD(P)-binding Rossmann-like Domain"/>
    <property type="match status" value="1"/>
</dbReference>
<accession>A0A7X0IZX6</accession>
<dbReference type="CDD" id="cd05374">
    <property type="entry name" value="17beta-HSD-like_SDR_c"/>
    <property type="match status" value="1"/>
</dbReference>
<dbReference type="SUPFAM" id="SSF51735">
    <property type="entry name" value="NAD(P)-binding Rossmann-fold domains"/>
    <property type="match status" value="1"/>
</dbReference>
<evidence type="ECO:0000256" key="3">
    <source>
        <dbReference type="RuleBase" id="RU000363"/>
    </source>
</evidence>
<organism evidence="4 5">
    <name type="scientific">Rhizobium lusitanum</name>
    <dbReference type="NCBI Taxonomy" id="293958"/>
    <lineage>
        <taxon>Bacteria</taxon>
        <taxon>Pseudomonadati</taxon>
        <taxon>Pseudomonadota</taxon>
        <taxon>Alphaproteobacteria</taxon>
        <taxon>Hyphomicrobiales</taxon>
        <taxon>Rhizobiaceae</taxon>
        <taxon>Rhizobium/Agrobacterium group</taxon>
        <taxon>Rhizobium</taxon>
    </lineage>
</organism>
<name>A0A7X0IZX6_9HYPH</name>